<dbReference type="RefSeq" id="WP_088959456.1">
    <property type="nucleotide sequence ID" value="NZ_LT607410.1"/>
</dbReference>
<feature type="transmembrane region" description="Helical" evidence="2">
    <location>
        <begin position="197"/>
        <end position="218"/>
    </location>
</feature>
<keyword evidence="2" id="KW-1133">Transmembrane helix</keyword>
<keyword evidence="2" id="KW-0472">Membrane</keyword>
<feature type="transmembrane region" description="Helical" evidence="2">
    <location>
        <begin position="142"/>
        <end position="158"/>
    </location>
</feature>
<evidence type="ECO:0000259" key="3">
    <source>
        <dbReference type="Pfam" id="PF02517"/>
    </source>
</evidence>
<dbReference type="PANTHER" id="PTHR36435:SF1">
    <property type="entry name" value="CAAX AMINO TERMINAL PROTEASE FAMILY PROTEIN"/>
    <property type="match status" value="1"/>
</dbReference>
<evidence type="ECO:0000313" key="4">
    <source>
        <dbReference type="EMBL" id="SCE70611.1"/>
    </source>
</evidence>
<keyword evidence="4" id="KW-0645">Protease</keyword>
<evidence type="ECO:0000256" key="2">
    <source>
        <dbReference type="SAM" id="Phobius"/>
    </source>
</evidence>
<dbReference type="Pfam" id="PF02517">
    <property type="entry name" value="Rce1-like"/>
    <property type="match status" value="1"/>
</dbReference>
<dbReference type="InterPro" id="IPR052710">
    <property type="entry name" value="CAAX_protease"/>
</dbReference>
<protein>
    <submittedName>
        <fullName evidence="4">Membrane protease YdiL, CAAX protease family</fullName>
    </submittedName>
</protein>
<evidence type="ECO:0000256" key="1">
    <source>
        <dbReference type="SAM" id="MobiDB-lite"/>
    </source>
</evidence>
<feature type="transmembrane region" description="Helical" evidence="2">
    <location>
        <begin position="225"/>
        <end position="247"/>
    </location>
</feature>
<name>A0A1C4UG62_9ACTN</name>
<feature type="transmembrane region" description="Helical" evidence="2">
    <location>
        <begin position="68"/>
        <end position="88"/>
    </location>
</feature>
<evidence type="ECO:0000313" key="5">
    <source>
        <dbReference type="Proteomes" id="UP000198228"/>
    </source>
</evidence>
<feature type="domain" description="CAAX prenyl protease 2/Lysostaphin resistance protein A-like" evidence="3">
    <location>
        <begin position="148"/>
        <end position="236"/>
    </location>
</feature>
<feature type="transmembrane region" description="Helical" evidence="2">
    <location>
        <begin position="108"/>
        <end position="130"/>
    </location>
</feature>
<organism evidence="4 5">
    <name type="scientific">Micromonospora purpureochromogenes</name>
    <dbReference type="NCBI Taxonomy" id="47872"/>
    <lineage>
        <taxon>Bacteria</taxon>
        <taxon>Bacillati</taxon>
        <taxon>Actinomycetota</taxon>
        <taxon>Actinomycetes</taxon>
        <taxon>Micromonosporales</taxon>
        <taxon>Micromonosporaceae</taxon>
        <taxon>Micromonospora</taxon>
    </lineage>
</organism>
<gene>
    <name evidence="4" type="ORF">GA0074696_0346</name>
</gene>
<sequence>MDGGLTYERLARLGVHRWWMPPVGLAAAVSVAAVTACGLAGIALLAAHAVGLDSADDESIGTPLLDNMLGLAALALLIPVTLGVARVVQRRPAGTLHSVAVRFRWPWFAACLGLAFVTAFLVMAALVLLYDGAADVRVTIDPWRFIGIVVVLVVLVPLQAAGEEYATRGFLLQTFGAYHRWVGILGSALAFTLMHGIGTWSGFLALFVGATIWALLVIRTGGLEVSVAAHAAMNLLAFIASAASGGLDVADDTTAADAPIGATLIMLGGDITYAAGVLLVLRLASHRRPRWAPADRTVGQQPDAGHPSLGTPPASPRTRDGSHAALPVDPDVLRVAGSPPAD</sequence>
<keyword evidence="2" id="KW-0812">Transmembrane</keyword>
<dbReference type="GO" id="GO:0004175">
    <property type="term" value="F:endopeptidase activity"/>
    <property type="evidence" value="ECO:0007669"/>
    <property type="project" value="UniProtKB-ARBA"/>
</dbReference>
<reference evidence="4 5" key="1">
    <citation type="submission" date="2016-06" db="EMBL/GenBank/DDBJ databases">
        <authorList>
            <person name="Kjaerup R.B."/>
            <person name="Dalgaard T.S."/>
            <person name="Juul-Madsen H.R."/>
        </authorList>
    </citation>
    <scope>NUCLEOTIDE SEQUENCE [LARGE SCALE GENOMIC DNA]</scope>
    <source>
        <strain evidence="4 5">DSM 43821</strain>
    </source>
</reference>
<feature type="transmembrane region" description="Helical" evidence="2">
    <location>
        <begin position="23"/>
        <end position="48"/>
    </location>
</feature>
<dbReference type="Proteomes" id="UP000198228">
    <property type="component" value="Chromosome I"/>
</dbReference>
<feature type="region of interest" description="Disordered" evidence="1">
    <location>
        <begin position="292"/>
        <end position="342"/>
    </location>
</feature>
<proteinExistence type="predicted"/>
<dbReference type="AlphaFoldDB" id="A0A1C4UG62"/>
<dbReference type="GO" id="GO:0080120">
    <property type="term" value="P:CAAX-box protein maturation"/>
    <property type="evidence" value="ECO:0007669"/>
    <property type="project" value="UniProtKB-ARBA"/>
</dbReference>
<accession>A0A1C4UG62</accession>
<dbReference type="GO" id="GO:0006508">
    <property type="term" value="P:proteolysis"/>
    <property type="evidence" value="ECO:0007669"/>
    <property type="project" value="UniProtKB-KW"/>
</dbReference>
<feature type="transmembrane region" description="Helical" evidence="2">
    <location>
        <begin position="170"/>
        <end position="191"/>
    </location>
</feature>
<feature type="transmembrane region" description="Helical" evidence="2">
    <location>
        <begin position="259"/>
        <end position="281"/>
    </location>
</feature>
<dbReference type="EMBL" id="LT607410">
    <property type="protein sequence ID" value="SCE70611.1"/>
    <property type="molecule type" value="Genomic_DNA"/>
</dbReference>
<dbReference type="PANTHER" id="PTHR36435">
    <property type="entry name" value="SLR1288 PROTEIN"/>
    <property type="match status" value="1"/>
</dbReference>
<dbReference type="InterPro" id="IPR003675">
    <property type="entry name" value="Rce1/LyrA-like_dom"/>
</dbReference>
<keyword evidence="4" id="KW-0378">Hydrolase</keyword>